<keyword evidence="3" id="KW-0378">Hydrolase</keyword>
<sequence>MKTLSKPLASLAAALALAACGPQEPTTPPTPAAHEDVRPEAERTPYQLDAAFAKAGADFGVPADLLKAISYTETRWEMVEGSEEFPGMPAAYGLMALRGEKLSEGARLAGVSEEAVRTQPEANIRAAAALLSAYADELKLERADVGAWAPAAAKLSGIENTEAQAQYVHQGVYDILRKGAVAQTPAGELAVSLMPSKAQAQFPSTGVQSQSADYAAAIFRSSPNYNARPSGTDISMIVIHTCEGGYSGCWSWLTNSSAGASAHYVVNESGSEITQLVAETNRAWHVAASYDCGLNGSVMCGLNGSSVNNFSVGIEHGGYASQTSFPTGQIDASAKLSCDISRDRTVVRDSYHIVAHGRLQPYNRTDPGPNWPWSTYISKIKSYCGDGTTTPPATGLIIDNNNAANDTSKGYIELTGAWTASSGTAGYYGSNYLYAATAAVSEPATFWFYLPSAATKTIDARWTSGTNRSAAAPYIITNASGTNLATVYKNQQTGGGAWNTLGSWSFPAGWNKVQLSRWAADGFVVVADAIQVR</sequence>
<dbReference type="Pfam" id="PF01510">
    <property type="entry name" value="Amidase_2"/>
    <property type="match status" value="1"/>
</dbReference>
<dbReference type="PANTHER" id="PTHR30417">
    <property type="entry name" value="N-ACETYLMURAMOYL-L-ALANINE AMIDASE AMID"/>
    <property type="match status" value="1"/>
</dbReference>
<reference evidence="9 11" key="2">
    <citation type="submission" date="2018-08" db="EMBL/GenBank/DDBJ databases">
        <title>Genomic Encyclopedia of Archaeal and Bacterial Type Strains, Phase II (KMG-II): from individual species to whole genera.</title>
        <authorList>
            <person name="Goeker M."/>
        </authorList>
    </citation>
    <scope>NUCLEOTIDE SEQUENCE [LARGE SCALE GENOMIC DNA]</scope>
    <source>
        <strain evidence="9 11">DSM 2261</strain>
    </source>
</reference>
<dbReference type="Proteomes" id="UP000035579">
    <property type="component" value="Chromosome"/>
</dbReference>
<name>A0AAC8TF19_9BACT</name>
<evidence type="ECO:0000313" key="9">
    <source>
        <dbReference type="EMBL" id="REG28954.1"/>
    </source>
</evidence>
<dbReference type="InterPro" id="IPR036505">
    <property type="entry name" value="Amidase/PGRP_sf"/>
</dbReference>
<dbReference type="PROSITE" id="PS51257">
    <property type="entry name" value="PROKAR_LIPOPROTEIN"/>
    <property type="match status" value="1"/>
</dbReference>
<accession>A0AAC8TF19</accession>
<dbReference type="InterPro" id="IPR002502">
    <property type="entry name" value="Amidase_domain"/>
</dbReference>
<keyword evidence="4" id="KW-0961">Cell wall biogenesis/degradation</keyword>
<keyword evidence="6" id="KW-0732">Signal</keyword>
<evidence type="ECO:0000313" key="11">
    <source>
        <dbReference type="Proteomes" id="UP000256345"/>
    </source>
</evidence>
<dbReference type="InterPro" id="IPR008258">
    <property type="entry name" value="Transglycosylase_SLT_dom_1"/>
</dbReference>
<dbReference type="InterPro" id="IPR051206">
    <property type="entry name" value="NAMLAA_amidase_2"/>
</dbReference>
<dbReference type="Proteomes" id="UP000256345">
    <property type="component" value="Unassembled WGS sequence"/>
</dbReference>
<evidence type="ECO:0000256" key="2">
    <source>
        <dbReference type="ARBA" id="ARBA00011901"/>
    </source>
</evidence>
<feature type="domain" description="N-acetylmuramoyl-L-alanine amidase" evidence="7">
    <location>
        <begin position="222"/>
        <end position="368"/>
    </location>
</feature>
<dbReference type="SUPFAM" id="SSF55846">
    <property type="entry name" value="N-acetylmuramoyl-L-alanine amidase-like"/>
    <property type="match status" value="1"/>
</dbReference>
<dbReference type="EMBL" id="QUMU01000008">
    <property type="protein sequence ID" value="REG28954.1"/>
    <property type="molecule type" value="Genomic_DNA"/>
</dbReference>
<evidence type="ECO:0000256" key="3">
    <source>
        <dbReference type="ARBA" id="ARBA00022801"/>
    </source>
</evidence>
<dbReference type="SUPFAM" id="SSF53955">
    <property type="entry name" value="Lysozyme-like"/>
    <property type="match status" value="1"/>
</dbReference>
<evidence type="ECO:0000256" key="1">
    <source>
        <dbReference type="ARBA" id="ARBA00001561"/>
    </source>
</evidence>
<dbReference type="Pfam" id="PF01464">
    <property type="entry name" value="SLT"/>
    <property type="match status" value="1"/>
</dbReference>
<dbReference type="Pfam" id="PF25275">
    <property type="entry name" value="Golvesin_C"/>
    <property type="match status" value="1"/>
</dbReference>
<dbReference type="AlphaFoldDB" id="A0AAC8TF19"/>
<evidence type="ECO:0000256" key="5">
    <source>
        <dbReference type="SAM" id="MobiDB-lite"/>
    </source>
</evidence>
<dbReference type="Gene3D" id="3.40.80.10">
    <property type="entry name" value="Peptidoglycan recognition protein-like"/>
    <property type="match status" value="1"/>
</dbReference>
<feature type="region of interest" description="Disordered" evidence="5">
    <location>
        <begin position="21"/>
        <end position="41"/>
    </location>
</feature>
<evidence type="ECO:0000256" key="4">
    <source>
        <dbReference type="ARBA" id="ARBA00023316"/>
    </source>
</evidence>
<feature type="chain" id="PRO_5041922133" description="N-acetylmuramoyl-L-alanine amidase" evidence="6">
    <location>
        <begin position="19"/>
        <end position="533"/>
    </location>
</feature>
<keyword evidence="11" id="KW-1185">Reference proteome</keyword>
<dbReference type="InterPro" id="IPR023346">
    <property type="entry name" value="Lysozyme-like_dom_sf"/>
</dbReference>
<dbReference type="SMART" id="SM00644">
    <property type="entry name" value="Ami_2"/>
    <property type="match status" value="1"/>
</dbReference>
<dbReference type="EMBL" id="CP011509">
    <property type="protein sequence ID" value="AKJ02116.1"/>
    <property type="molecule type" value="Genomic_DNA"/>
</dbReference>
<dbReference type="EC" id="3.5.1.28" evidence="2"/>
<proteinExistence type="predicted"/>
<dbReference type="PANTHER" id="PTHR30417:SF1">
    <property type="entry name" value="N-ACETYLMURAMOYL-L-ALANINE AMIDASE AMID"/>
    <property type="match status" value="1"/>
</dbReference>
<evidence type="ECO:0000259" key="7">
    <source>
        <dbReference type="SMART" id="SM00644"/>
    </source>
</evidence>
<evidence type="ECO:0000313" key="8">
    <source>
        <dbReference type="EMBL" id="AKJ02116.1"/>
    </source>
</evidence>
<comment type="catalytic activity">
    <reaction evidence="1">
        <text>Hydrolyzes the link between N-acetylmuramoyl residues and L-amino acid residues in certain cell-wall glycopeptides.</text>
        <dbReference type="EC" id="3.5.1.28"/>
    </reaction>
</comment>
<evidence type="ECO:0000256" key="6">
    <source>
        <dbReference type="SAM" id="SignalP"/>
    </source>
</evidence>
<gene>
    <name evidence="8" type="ORF">AA314_03742</name>
    <name evidence="9" type="ORF">ATI61_108497</name>
</gene>
<dbReference type="GO" id="GO:0009253">
    <property type="term" value="P:peptidoglycan catabolic process"/>
    <property type="evidence" value="ECO:0007669"/>
    <property type="project" value="InterPro"/>
</dbReference>
<organism evidence="8 10">
    <name type="scientific">Archangium gephyra</name>
    <dbReference type="NCBI Taxonomy" id="48"/>
    <lineage>
        <taxon>Bacteria</taxon>
        <taxon>Pseudomonadati</taxon>
        <taxon>Myxococcota</taxon>
        <taxon>Myxococcia</taxon>
        <taxon>Myxococcales</taxon>
        <taxon>Cystobacterineae</taxon>
        <taxon>Archangiaceae</taxon>
        <taxon>Archangium</taxon>
    </lineage>
</organism>
<dbReference type="CDD" id="cd14488">
    <property type="entry name" value="CBM6-CBM35-CBM36_like_2"/>
    <property type="match status" value="1"/>
</dbReference>
<protein>
    <recommendedName>
        <fullName evidence="2">N-acetylmuramoyl-L-alanine amidase</fullName>
        <ecNumber evidence="2">3.5.1.28</ecNumber>
    </recommendedName>
</protein>
<dbReference type="Gene3D" id="1.10.530.10">
    <property type="match status" value="1"/>
</dbReference>
<dbReference type="GO" id="GO:0009254">
    <property type="term" value="P:peptidoglycan turnover"/>
    <property type="evidence" value="ECO:0007669"/>
    <property type="project" value="TreeGrafter"/>
</dbReference>
<dbReference type="CDD" id="cd06583">
    <property type="entry name" value="PGRP"/>
    <property type="match status" value="1"/>
</dbReference>
<dbReference type="InterPro" id="IPR033803">
    <property type="entry name" value="CBD-like_Golvesin-Xly"/>
</dbReference>
<dbReference type="GO" id="GO:0071555">
    <property type="term" value="P:cell wall organization"/>
    <property type="evidence" value="ECO:0007669"/>
    <property type="project" value="UniProtKB-KW"/>
</dbReference>
<dbReference type="KEGG" id="age:AA314_03742"/>
<dbReference type="GO" id="GO:0008745">
    <property type="term" value="F:N-acetylmuramoyl-L-alanine amidase activity"/>
    <property type="evidence" value="ECO:0007669"/>
    <property type="project" value="UniProtKB-EC"/>
</dbReference>
<reference evidence="8 10" key="1">
    <citation type="submission" date="2015-05" db="EMBL/GenBank/DDBJ databases">
        <title>Genome assembly of Archangium gephyra DSM 2261.</title>
        <authorList>
            <person name="Sharma G."/>
            <person name="Subramanian S."/>
        </authorList>
    </citation>
    <scope>NUCLEOTIDE SEQUENCE [LARGE SCALE GENOMIC DNA]</scope>
    <source>
        <strain evidence="8 10">DSM 2261</strain>
    </source>
</reference>
<dbReference type="RefSeq" id="WP_047856520.1">
    <property type="nucleotide sequence ID" value="NZ_CP011509.1"/>
</dbReference>
<feature type="signal peptide" evidence="6">
    <location>
        <begin position="1"/>
        <end position="18"/>
    </location>
</feature>
<evidence type="ECO:0000313" key="10">
    <source>
        <dbReference type="Proteomes" id="UP000035579"/>
    </source>
</evidence>